<evidence type="ECO:0000313" key="13">
    <source>
        <dbReference type="EMBL" id="TWU19029.1"/>
    </source>
</evidence>
<evidence type="ECO:0000256" key="5">
    <source>
        <dbReference type="ARBA" id="ARBA00022576"/>
    </source>
</evidence>
<keyword evidence="8 11" id="KW-0663">Pyridoxal phosphate</keyword>
<accession>A0A5C6C8E2</accession>
<evidence type="ECO:0000256" key="9">
    <source>
        <dbReference type="ARBA" id="ARBA00023102"/>
    </source>
</evidence>
<dbReference type="Gene3D" id="3.40.640.10">
    <property type="entry name" value="Type I PLP-dependent aspartate aminotransferase-like (Major domain)"/>
    <property type="match status" value="1"/>
</dbReference>
<dbReference type="InterPro" id="IPR015421">
    <property type="entry name" value="PyrdxlP-dep_Trfase_major"/>
</dbReference>
<dbReference type="UniPathway" id="UPA00031">
    <property type="reaction ID" value="UER00012"/>
</dbReference>
<evidence type="ECO:0000256" key="10">
    <source>
        <dbReference type="ARBA" id="ARBA00047481"/>
    </source>
</evidence>
<proteinExistence type="inferred from homology"/>
<comment type="similarity">
    <text evidence="3 11">Belongs to the class-II pyridoxal-phosphate-dependent aminotransferase family. Histidinol-phosphate aminotransferase subfamily.</text>
</comment>
<comment type="pathway">
    <text evidence="2 11">Amino-acid biosynthesis; L-histidine biosynthesis; L-histidine from 5-phospho-alpha-D-ribose 1-diphosphate: step 7/9.</text>
</comment>
<keyword evidence="7 11" id="KW-0808">Transferase</keyword>
<feature type="domain" description="Aminotransferase class I/classII large" evidence="12">
    <location>
        <begin position="31"/>
        <end position="347"/>
    </location>
</feature>
<evidence type="ECO:0000256" key="1">
    <source>
        <dbReference type="ARBA" id="ARBA00001933"/>
    </source>
</evidence>
<comment type="cofactor">
    <cofactor evidence="1 11">
        <name>pyridoxal 5'-phosphate</name>
        <dbReference type="ChEBI" id="CHEBI:597326"/>
    </cofactor>
</comment>
<evidence type="ECO:0000256" key="6">
    <source>
        <dbReference type="ARBA" id="ARBA00022605"/>
    </source>
</evidence>
<dbReference type="InterPro" id="IPR015424">
    <property type="entry name" value="PyrdxlP-dep_Trfase"/>
</dbReference>
<feature type="modified residue" description="N6-(pyridoxal phosphate)lysine" evidence="11">
    <location>
        <position position="218"/>
    </location>
</feature>
<dbReference type="EMBL" id="SJPU01000001">
    <property type="protein sequence ID" value="TWU19029.1"/>
    <property type="molecule type" value="Genomic_DNA"/>
</dbReference>
<dbReference type="SUPFAM" id="SSF53383">
    <property type="entry name" value="PLP-dependent transferases"/>
    <property type="match status" value="1"/>
</dbReference>
<keyword evidence="6 11" id="KW-0028">Amino-acid biosynthesis</keyword>
<gene>
    <name evidence="11 13" type="primary">hisC</name>
    <name evidence="13" type="ORF">Poly21_12000</name>
</gene>
<dbReference type="Pfam" id="PF00155">
    <property type="entry name" value="Aminotran_1_2"/>
    <property type="match status" value="1"/>
</dbReference>
<dbReference type="AlphaFoldDB" id="A0A5C6C8E2"/>
<evidence type="ECO:0000313" key="14">
    <source>
        <dbReference type="Proteomes" id="UP000319908"/>
    </source>
</evidence>
<name>A0A5C6C8E2_9BACT</name>
<dbReference type="InterPro" id="IPR005861">
    <property type="entry name" value="HisP_aminotrans"/>
</dbReference>
<evidence type="ECO:0000256" key="3">
    <source>
        <dbReference type="ARBA" id="ARBA00007970"/>
    </source>
</evidence>
<dbReference type="InterPro" id="IPR001917">
    <property type="entry name" value="Aminotrans_II_pyridoxalP_BS"/>
</dbReference>
<dbReference type="NCBIfam" id="TIGR01141">
    <property type="entry name" value="hisC"/>
    <property type="match status" value="1"/>
</dbReference>
<dbReference type="GO" id="GO:0004400">
    <property type="term" value="F:histidinol-phosphate transaminase activity"/>
    <property type="evidence" value="ECO:0007669"/>
    <property type="project" value="UniProtKB-UniRule"/>
</dbReference>
<dbReference type="InterPro" id="IPR015422">
    <property type="entry name" value="PyrdxlP-dep_Trfase_small"/>
</dbReference>
<dbReference type="Gene3D" id="3.90.1150.10">
    <property type="entry name" value="Aspartate Aminotransferase, domain 1"/>
    <property type="match status" value="1"/>
</dbReference>
<dbReference type="InterPro" id="IPR004839">
    <property type="entry name" value="Aminotransferase_I/II_large"/>
</dbReference>
<evidence type="ECO:0000256" key="11">
    <source>
        <dbReference type="HAMAP-Rule" id="MF_01023"/>
    </source>
</evidence>
<protein>
    <recommendedName>
        <fullName evidence="11">Histidinol-phosphate aminotransferase</fullName>
        <ecNumber evidence="11">2.6.1.9</ecNumber>
    </recommendedName>
    <alternativeName>
        <fullName evidence="11">Imidazole acetol-phosphate transaminase</fullName>
    </alternativeName>
</protein>
<dbReference type="CDD" id="cd00609">
    <property type="entry name" value="AAT_like"/>
    <property type="match status" value="1"/>
</dbReference>
<dbReference type="HAMAP" id="MF_01023">
    <property type="entry name" value="HisC_aminotrans_2"/>
    <property type="match status" value="1"/>
</dbReference>
<evidence type="ECO:0000256" key="4">
    <source>
        <dbReference type="ARBA" id="ARBA00011738"/>
    </source>
</evidence>
<comment type="catalytic activity">
    <reaction evidence="10 11">
        <text>L-histidinol phosphate + 2-oxoglutarate = 3-(imidazol-4-yl)-2-oxopropyl phosphate + L-glutamate</text>
        <dbReference type="Rhea" id="RHEA:23744"/>
        <dbReference type="ChEBI" id="CHEBI:16810"/>
        <dbReference type="ChEBI" id="CHEBI:29985"/>
        <dbReference type="ChEBI" id="CHEBI:57766"/>
        <dbReference type="ChEBI" id="CHEBI:57980"/>
        <dbReference type="EC" id="2.6.1.9"/>
    </reaction>
</comment>
<comment type="caution">
    <text evidence="13">The sequence shown here is derived from an EMBL/GenBank/DDBJ whole genome shotgun (WGS) entry which is preliminary data.</text>
</comment>
<evidence type="ECO:0000256" key="8">
    <source>
        <dbReference type="ARBA" id="ARBA00022898"/>
    </source>
</evidence>
<evidence type="ECO:0000256" key="2">
    <source>
        <dbReference type="ARBA" id="ARBA00005011"/>
    </source>
</evidence>
<keyword evidence="14" id="KW-1185">Reference proteome</keyword>
<dbReference type="PROSITE" id="PS00599">
    <property type="entry name" value="AA_TRANSFER_CLASS_2"/>
    <property type="match status" value="1"/>
</dbReference>
<evidence type="ECO:0000256" key="7">
    <source>
        <dbReference type="ARBA" id="ARBA00022679"/>
    </source>
</evidence>
<organism evidence="13 14">
    <name type="scientific">Allorhodopirellula heiligendammensis</name>
    <dbReference type="NCBI Taxonomy" id="2714739"/>
    <lineage>
        <taxon>Bacteria</taxon>
        <taxon>Pseudomonadati</taxon>
        <taxon>Planctomycetota</taxon>
        <taxon>Planctomycetia</taxon>
        <taxon>Pirellulales</taxon>
        <taxon>Pirellulaceae</taxon>
        <taxon>Allorhodopirellula</taxon>
    </lineage>
</organism>
<reference evidence="13 14" key="1">
    <citation type="journal article" date="2020" name="Antonie Van Leeuwenhoek">
        <title>Rhodopirellula heiligendammensis sp. nov., Rhodopirellula pilleata sp. nov., and Rhodopirellula solitaria sp. nov. isolated from natural or artificial marine surfaces in Northern Germany and California, USA, and emended description of the genus Rhodopirellula.</title>
        <authorList>
            <person name="Kallscheuer N."/>
            <person name="Wiegand S."/>
            <person name="Jogler M."/>
            <person name="Boedeker C."/>
            <person name="Peeters S.H."/>
            <person name="Rast P."/>
            <person name="Heuer A."/>
            <person name="Jetten M.S.M."/>
            <person name="Rohde M."/>
            <person name="Jogler C."/>
        </authorList>
    </citation>
    <scope>NUCLEOTIDE SEQUENCE [LARGE SCALE GENOMIC DNA]</scope>
    <source>
        <strain evidence="13 14">Poly21</strain>
    </source>
</reference>
<keyword evidence="5 11" id="KW-0032">Aminotransferase</keyword>
<dbReference type="Proteomes" id="UP000319908">
    <property type="component" value="Unassembled WGS sequence"/>
</dbReference>
<evidence type="ECO:0000259" key="12">
    <source>
        <dbReference type="Pfam" id="PF00155"/>
    </source>
</evidence>
<sequence length="361" mass="39666">MALPHCTDLQFRPALTQMKPYAPGEQPPPGKFIKLNTNENPFPPPPAVVRAITEAANGPLNRYPDPLATSFRRAAAEALGLPGPEWVLAGNGSDEILTLLVRGFVGESQSLRLPTPSYILYRTLADIQGAKWEQVAFTEDWQLPAEFRQPREDLRLVLLPNPNSPSGTVVPPSEIESIADSLTCPLVVDEAYADFAEENCLDLVQRHERILVTRTLSKSYALAGVRFGFLVAQPHVIAELTKIKDSYNCDAISIAAATAAMQSQTWLADVVTSVNCTRARLETELAGLGFDVVPSHANFVWCTHPSGEHRAIYEFLKANQILVRYMDFGDWGDGLRISVGTDDQIDACLLMIQRALAKLTT</sequence>
<keyword evidence="9 11" id="KW-0368">Histidine biosynthesis</keyword>
<comment type="subunit">
    <text evidence="4 11">Homodimer.</text>
</comment>
<dbReference type="PANTHER" id="PTHR42885">
    <property type="entry name" value="HISTIDINOL-PHOSPHATE AMINOTRANSFERASE-RELATED"/>
    <property type="match status" value="1"/>
</dbReference>
<dbReference type="EC" id="2.6.1.9" evidence="11"/>
<dbReference type="GO" id="GO:0000105">
    <property type="term" value="P:L-histidine biosynthetic process"/>
    <property type="evidence" value="ECO:0007669"/>
    <property type="project" value="UniProtKB-UniRule"/>
</dbReference>
<dbReference type="PANTHER" id="PTHR42885:SF2">
    <property type="entry name" value="HISTIDINOL-PHOSPHATE AMINOTRANSFERASE"/>
    <property type="match status" value="1"/>
</dbReference>
<dbReference type="GO" id="GO:0030170">
    <property type="term" value="F:pyridoxal phosphate binding"/>
    <property type="evidence" value="ECO:0007669"/>
    <property type="project" value="InterPro"/>
</dbReference>